<dbReference type="Proteomes" id="UP000775872">
    <property type="component" value="Unassembled WGS sequence"/>
</dbReference>
<evidence type="ECO:0000313" key="2">
    <source>
        <dbReference type="Proteomes" id="UP000775872"/>
    </source>
</evidence>
<dbReference type="OrthoDB" id="10513683at2759"/>
<comment type="caution">
    <text evidence="1">The sequence shown here is derived from an EMBL/GenBank/DDBJ whole genome shotgun (WGS) entry which is preliminary data.</text>
</comment>
<organism evidence="1 2">
    <name type="scientific">Clonostachys solani</name>
    <dbReference type="NCBI Taxonomy" id="160281"/>
    <lineage>
        <taxon>Eukaryota</taxon>
        <taxon>Fungi</taxon>
        <taxon>Dikarya</taxon>
        <taxon>Ascomycota</taxon>
        <taxon>Pezizomycotina</taxon>
        <taxon>Sordariomycetes</taxon>
        <taxon>Hypocreomycetidae</taxon>
        <taxon>Hypocreales</taxon>
        <taxon>Bionectriaceae</taxon>
        <taxon>Clonostachys</taxon>
    </lineage>
</organism>
<proteinExistence type="predicted"/>
<gene>
    <name evidence="1" type="ORF">CSOL1703_00002492</name>
</gene>
<evidence type="ECO:0000313" key="1">
    <source>
        <dbReference type="EMBL" id="CAH0050519.1"/>
    </source>
</evidence>
<name>A0A9N9Z7Z6_9HYPO</name>
<protein>
    <submittedName>
        <fullName evidence="1">Uncharacterized protein</fullName>
    </submittedName>
</protein>
<dbReference type="AlphaFoldDB" id="A0A9N9Z7Z6"/>
<dbReference type="EMBL" id="CABFOC020000035">
    <property type="protein sequence ID" value="CAH0050519.1"/>
    <property type="molecule type" value="Genomic_DNA"/>
</dbReference>
<reference evidence="1" key="1">
    <citation type="submission" date="2021-10" db="EMBL/GenBank/DDBJ databases">
        <authorList>
            <person name="Piombo E."/>
        </authorList>
    </citation>
    <scope>NUCLEOTIDE SEQUENCE</scope>
</reference>
<sequence>MDAQIMYQGQIRDAQHQRELKAEELHCAKDLKETLVQRLSFLASEIEAIFDYDLTGDQILYAALCTMAAHTLNLEQDGPPCPLEDRVMSNEAWLRAYIAEIVAQRDNIQEELMGITEQLEQQEK</sequence>
<keyword evidence="2" id="KW-1185">Reference proteome</keyword>
<accession>A0A9N9Z7Z6</accession>